<keyword evidence="2" id="KW-1185">Reference proteome</keyword>
<protein>
    <submittedName>
        <fullName evidence="1">Uncharacterized protein</fullName>
    </submittedName>
</protein>
<proteinExistence type="predicted"/>
<accession>A0A8C5JF24</accession>
<reference evidence="1" key="1">
    <citation type="submission" date="2025-08" db="UniProtKB">
        <authorList>
            <consortium name="Ensembl"/>
        </authorList>
    </citation>
    <scope>IDENTIFICATION</scope>
</reference>
<evidence type="ECO:0000313" key="2">
    <source>
        <dbReference type="Proteomes" id="UP000694408"/>
    </source>
</evidence>
<dbReference type="Proteomes" id="UP000694408">
    <property type="component" value="Unplaced"/>
</dbReference>
<sequence>SCCCRVGLGEQGEGRGSSGAAVHQHTLTVAFTLELTQLLVENLWAAWCETGSYPSLSLPKAWRLSLLSALVRLATLLGSVSGFAPWAPLSTSLPQLLPSCSFLNPSPGQPHIWAAVAIPELPLSAVHLLWRKLMMFWQCAGSALSCPFLAFPCTGLAQCPITHQVAFLGKLQDQGFVPKIRK</sequence>
<name>A0A8C5JF24_JUNHY</name>
<organism evidence="1 2">
    <name type="scientific">Junco hyemalis</name>
    <name type="common">Dark-eyed junco</name>
    <dbReference type="NCBI Taxonomy" id="40217"/>
    <lineage>
        <taxon>Eukaryota</taxon>
        <taxon>Metazoa</taxon>
        <taxon>Chordata</taxon>
        <taxon>Craniata</taxon>
        <taxon>Vertebrata</taxon>
        <taxon>Euteleostomi</taxon>
        <taxon>Archelosauria</taxon>
        <taxon>Archosauria</taxon>
        <taxon>Dinosauria</taxon>
        <taxon>Saurischia</taxon>
        <taxon>Theropoda</taxon>
        <taxon>Coelurosauria</taxon>
        <taxon>Aves</taxon>
        <taxon>Neognathae</taxon>
        <taxon>Neoaves</taxon>
        <taxon>Telluraves</taxon>
        <taxon>Australaves</taxon>
        <taxon>Passeriformes</taxon>
        <taxon>Passerellidae</taxon>
        <taxon>Junco</taxon>
    </lineage>
</organism>
<evidence type="ECO:0000313" key="1">
    <source>
        <dbReference type="Ensembl" id="ENSJHYP00000018268.1"/>
    </source>
</evidence>
<dbReference type="Ensembl" id="ENSJHYT00000022057.1">
    <property type="protein sequence ID" value="ENSJHYP00000018268.1"/>
    <property type="gene ID" value="ENSJHYG00000013920.1"/>
</dbReference>
<reference evidence="1" key="2">
    <citation type="submission" date="2025-09" db="UniProtKB">
        <authorList>
            <consortium name="Ensembl"/>
        </authorList>
    </citation>
    <scope>IDENTIFICATION</scope>
</reference>
<dbReference type="AlphaFoldDB" id="A0A8C5JF24"/>